<dbReference type="InterPro" id="IPR013324">
    <property type="entry name" value="RNA_pol_sigma_r3/r4-like"/>
</dbReference>
<dbReference type="InterPro" id="IPR013249">
    <property type="entry name" value="RNA_pol_sigma70_r4_t2"/>
</dbReference>
<evidence type="ECO:0000313" key="2">
    <source>
        <dbReference type="EMBL" id="AZS30364.1"/>
    </source>
</evidence>
<dbReference type="EMBL" id="CP032819">
    <property type="protein sequence ID" value="AZS30364.1"/>
    <property type="molecule type" value="Genomic_DNA"/>
</dbReference>
<dbReference type="OrthoDB" id="1094369at2"/>
<dbReference type="InterPro" id="IPR036388">
    <property type="entry name" value="WH-like_DNA-bd_sf"/>
</dbReference>
<dbReference type="Proteomes" id="UP000270673">
    <property type="component" value="Chromosome"/>
</dbReference>
<feature type="domain" description="RNA polymerase sigma factor 70 region 4 type 2" evidence="1">
    <location>
        <begin position="23"/>
        <end position="62"/>
    </location>
</feature>
<evidence type="ECO:0000259" key="1">
    <source>
        <dbReference type="Pfam" id="PF08281"/>
    </source>
</evidence>
<reference evidence="2 3" key="1">
    <citation type="submission" date="2018-10" db="EMBL/GenBank/DDBJ databases">
        <title>Butyricimonas faecalis sp. nov., isolated from human faeces and emended description of the genus Butyricimonas.</title>
        <authorList>
            <person name="Le Roy T."/>
            <person name="Van der Smissen P."/>
            <person name="Paquot A."/>
            <person name="Delzenne N."/>
            <person name="Muccioli G."/>
            <person name="Collet J.-F."/>
            <person name="Cani P.D."/>
        </authorList>
    </citation>
    <scope>NUCLEOTIDE SEQUENCE [LARGE SCALE GENOMIC DNA]</scope>
    <source>
        <strain evidence="2 3">H184</strain>
    </source>
</reference>
<dbReference type="Gene3D" id="1.10.10.10">
    <property type="entry name" value="Winged helix-like DNA-binding domain superfamily/Winged helix DNA-binding domain"/>
    <property type="match status" value="1"/>
</dbReference>
<evidence type="ECO:0000313" key="3">
    <source>
        <dbReference type="Proteomes" id="UP000270673"/>
    </source>
</evidence>
<dbReference type="SUPFAM" id="SSF88659">
    <property type="entry name" value="Sigma3 and sigma4 domains of RNA polymerase sigma factors"/>
    <property type="match status" value="1"/>
</dbReference>
<keyword evidence="3" id="KW-1185">Reference proteome</keyword>
<accession>A0A3Q9IQE3</accession>
<dbReference type="GO" id="GO:0003677">
    <property type="term" value="F:DNA binding"/>
    <property type="evidence" value="ECO:0007669"/>
    <property type="project" value="InterPro"/>
</dbReference>
<dbReference type="Pfam" id="PF08281">
    <property type="entry name" value="Sigma70_r4_2"/>
    <property type="match status" value="1"/>
</dbReference>
<protein>
    <recommendedName>
        <fullName evidence="1">RNA polymerase sigma factor 70 region 4 type 2 domain-containing protein</fullName>
    </recommendedName>
</protein>
<organism evidence="2 3">
    <name type="scientific">Butyricimonas faecalis</name>
    <dbReference type="NCBI Taxonomy" id="2093856"/>
    <lineage>
        <taxon>Bacteria</taxon>
        <taxon>Pseudomonadati</taxon>
        <taxon>Bacteroidota</taxon>
        <taxon>Bacteroidia</taxon>
        <taxon>Bacteroidales</taxon>
        <taxon>Odoribacteraceae</taxon>
        <taxon>Butyricimonas</taxon>
    </lineage>
</organism>
<dbReference type="GO" id="GO:0016987">
    <property type="term" value="F:sigma factor activity"/>
    <property type="evidence" value="ECO:0007669"/>
    <property type="project" value="InterPro"/>
</dbReference>
<dbReference type="GO" id="GO:0006352">
    <property type="term" value="P:DNA-templated transcription initiation"/>
    <property type="evidence" value="ECO:0007669"/>
    <property type="project" value="InterPro"/>
</dbReference>
<name>A0A3Q9IQE3_9BACT</name>
<sequence length="95" mass="11604">MFYRQLEEEKGRTFILIREEIYEELNSAIKELPELSQEIFALYVSGKSDSEIAELLSIDMHVVRVNRKETILFLKNKLRNQFYWFLWMRRNQKSL</sequence>
<gene>
    <name evidence="2" type="ORF">D8S85_12940</name>
</gene>
<dbReference type="AlphaFoldDB" id="A0A3Q9IQE3"/>
<dbReference type="KEGG" id="buy:D8S85_12940"/>
<proteinExistence type="predicted"/>